<evidence type="ECO:0000256" key="11">
    <source>
        <dbReference type="ARBA" id="ARBA00023310"/>
    </source>
</evidence>
<comment type="caution">
    <text evidence="12">Lacks conserved residue(s) required for the propagation of feature annotation.</text>
</comment>
<dbReference type="InterPro" id="IPR005953">
    <property type="entry name" value="ATP_synth_csu_bac/chlpt"/>
</dbReference>
<keyword evidence="6 12" id="KW-0375">Hydrogen ion transport</keyword>
<reference evidence="14 15" key="1">
    <citation type="journal article" date="2017" name="ISME J.">
        <title>Potential for microbial H2 and metal transformations associated with novel bacteria and archaea in deep terrestrial subsurface sediments.</title>
        <authorList>
            <person name="Hernsdorf A.W."/>
            <person name="Amano Y."/>
            <person name="Miyakawa K."/>
            <person name="Ise K."/>
            <person name="Suzuki Y."/>
            <person name="Anantharaman K."/>
            <person name="Probst A."/>
            <person name="Burstein D."/>
            <person name="Thomas B.C."/>
            <person name="Banfield J.F."/>
        </authorList>
    </citation>
    <scope>NUCLEOTIDE SEQUENCE [LARGE SCALE GENOMIC DNA]</scope>
    <source>
        <strain evidence="14">HGW-Wallbacteria-1</strain>
    </source>
</reference>
<dbReference type="NCBIfam" id="TIGR01260">
    <property type="entry name" value="ATP_synt_c"/>
    <property type="match status" value="2"/>
</dbReference>
<keyword evidence="10 12" id="KW-0472">Membrane</keyword>
<comment type="function">
    <text evidence="12">F(1)F(0) ATP synthase produces ATP from ADP in the presence of a proton or sodium gradient. F-type ATPases consist of two structural domains, F(1) containing the extramembraneous catalytic core and F(0) containing the membrane proton channel, linked together by a central stalk and a peripheral stalk. During catalysis, ATP synthesis in the catalytic domain of F(1) is coupled via a rotary mechanism of the central stalk subunits to proton translocation.</text>
</comment>
<organism evidence="14 15">
    <name type="scientific">Candidatus Wallbacteria bacterium HGW-Wallbacteria-1</name>
    <dbReference type="NCBI Taxonomy" id="2013854"/>
    <lineage>
        <taxon>Bacteria</taxon>
        <taxon>Candidatus Walliibacteriota</taxon>
    </lineage>
</organism>
<evidence type="ECO:0000259" key="13">
    <source>
        <dbReference type="Pfam" id="PF00137"/>
    </source>
</evidence>
<keyword evidence="3 12" id="KW-0813">Transport</keyword>
<evidence type="ECO:0000313" key="14">
    <source>
        <dbReference type="EMBL" id="PKK91304.1"/>
    </source>
</evidence>
<dbReference type="CDD" id="cd18121">
    <property type="entry name" value="ATP-synt_Fo_c"/>
    <property type="match status" value="2"/>
</dbReference>
<proteinExistence type="inferred from homology"/>
<evidence type="ECO:0000256" key="8">
    <source>
        <dbReference type="ARBA" id="ARBA00023065"/>
    </source>
</evidence>
<dbReference type="AlphaFoldDB" id="A0A2N1PSJ0"/>
<dbReference type="GO" id="GO:0008289">
    <property type="term" value="F:lipid binding"/>
    <property type="evidence" value="ECO:0007669"/>
    <property type="project" value="UniProtKB-KW"/>
</dbReference>
<feature type="transmembrane region" description="Helical" evidence="12">
    <location>
        <begin position="56"/>
        <end position="79"/>
    </location>
</feature>
<dbReference type="EMBL" id="PGXC01000003">
    <property type="protein sequence ID" value="PKK91304.1"/>
    <property type="molecule type" value="Genomic_DNA"/>
</dbReference>
<evidence type="ECO:0000256" key="6">
    <source>
        <dbReference type="ARBA" id="ARBA00022781"/>
    </source>
</evidence>
<dbReference type="Pfam" id="PF00137">
    <property type="entry name" value="ATP-synt_C"/>
    <property type="match status" value="2"/>
</dbReference>
<evidence type="ECO:0000256" key="2">
    <source>
        <dbReference type="ARBA" id="ARBA00006704"/>
    </source>
</evidence>
<sequence length="160" mass="16360">MDMISVTNGSILFGAAICMGLGAIGSAIGIGYSGAKACEAMSRQPDEQANIMRIMLIGQAQASSPSIFSLIVALVMLYMRPSEMNLATIGAYLGAAIAMGLGALGTGIGIGVVNGYAVESCGRNPRMQGILLRTMLMGASVAESTSIYALVVALCLIFLS</sequence>
<keyword evidence="11 12" id="KW-0066">ATP synthesis</keyword>
<evidence type="ECO:0000256" key="3">
    <source>
        <dbReference type="ARBA" id="ARBA00022448"/>
    </source>
</evidence>
<evidence type="ECO:0000313" key="15">
    <source>
        <dbReference type="Proteomes" id="UP000233256"/>
    </source>
</evidence>
<dbReference type="Proteomes" id="UP000233256">
    <property type="component" value="Unassembled WGS sequence"/>
</dbReference>
<dbReference type="HAMAP" id="MF_01396">
    <property type="entry name" value="ATP_synth_c_bact"/>
    <property type="match status" value="2"/>
</dbReference>
<feature type="transmembrane region" description="Helical" evidence="12">
    <location>
        <begin position="12"/>
        <end position="35"/>
    </location>
</feature>
<feature type="transmembrane region" description="Helical" evidence="12">
    <location>
        <begin position="130"/>
        <end position="159"/>
    </location>
</feature>
<dbReference type="InterPro" id="IPR020537">
    <property type="entry name" value="ATP_synth_F0_csu_DDCD_BS"/>
</dbReference>
<feature type="site" description="Reversibly protonated during proton transport" evidence="12">
    <location>
        <position position="143"/>
    </location>
</feature>
<evidence type="ECO:0000256" key="12">
    <source>
        <dbReference type="HAMAP-Rule" id="MF_01396"/>
    </source>
</evidence>
<gene>
    <name evidence="12" type="primary">atpE</name>
    <name evidence="14" type="ORF">CVV64_05925</name>
</gene>
<dbReference type="GO" id="GO:0005886">
    <property type="term" value="C:plasma membrane"/>
    <property type="evidence" value="ECO:0007669"/>
    <property type="project" value="UniProtKB-SubCell"/>
</dbReference>
<keyword evidence="8 12" id="KW-0406">Ion transport</keyword>
<evidence type="ECO:0000256" key="5">
    <source>
        <dbReference type="ARBA" id="ARBA00022692"/>
    </source>
</evidence>
<dbReference type="PRINTS" id="PR00124">
    <property type="entry name" value="ATPASEC"/>
</dbReference>
<keyword evidence="4 12" id="KW-0138">CF(0)</keyword>
<feature type="domain" description="V-ATPase proteolipid subunit C-like" evidence="13">
    <location>
        <begin position="13"/>
        <end position="76"/>
    </location>
</feature>
<keyword evidence="5 12" id="KW-0812">Transmembrane</keyword>
<comment type="caution">
    <text evidence="14">The sequence shown here is derived from an EMBL/GenBank/DDBJ whole genome shotgun (WGS) entry which is preliminary data.</text>
</comment>
<feature type="transmembrane region" description="Helical" evidence="12">
    <location>
        <begin position="91"/>
        <end position="118"/>
    </location>
</feature>
<dbReference type="PROSITE" id="PS00605">
    <property type="entry name" value="ATPASE_C"/>
    <property type="match status" value="1"/>
</dbReference>
<dbReference type="InterPro" id="IPR000454">
    <property type="entry name" value="ATP_synth_F0_csu"/>
</dbReference>
<dbReference type="GO" id="GO:0033177">
    <property type="term" value="C:proton-transporting two-sector ATPase complex, proton-transporting domain"/>
    <property type="evidence" value="ECO:0007669"/>
    <property type="project" value="InterPro"/>
</dbReference>
<dbReference type="PANTHER" id="PTHR10031">
    <property type="entry name" value="ATP SYNTHASE LIPID-BINDING PROTEIN, MITOCHONDRIAL"/>
    <property type="match status" value="1"/>
</dbReference>
<evidence type="ECO:0000256" key="1">
    <source>
        <dbReference type="ARBA" id="ARBA00004141"/>
    </source>
</evidence>
<keyword evidence="7 12" id="KW-1133">Transmembrane helix</keyword>
<name>A0A2N1PSJ0_9BACT</name>
<accession>A0A2N1PSJ0</accession>
<protein>
    <recommendedName>
        <fullName evidence="12">ATP synthase subunit c</fullName>
    </recommendedName>
    <alternativeName>
        <fullName evidence="12">ATP synthase F(0) sector subunit c</fullName>
    </alternativeName>
    <alternativeName>
        <fullName evidence="12">F-type ATPase subunit c</fullName>
        <shortName evidence="12">F-ATPase subunit c</shortName>
    </alternativeName>
    <alternativeName>
        <fullName evidence="12">Lipid-binding protein</fullName>
    </alternativeName>
</protein>
<dbReference type="PANTHER" id="PTHR10031:SF0">
    <property type="entry name" value="ATPASE PROTEIN 9"/>
    <property type="match status" value="1"/>
</dbReference>
<evidence type="ECO:0000256" key="10">
    <source>
        <dbReference type="ARBA" id="ARBA00023136"/>
    </source>
</evidence>
<keyword evidence="12" id="KW-1003">Cell membrane</keyword>
<evidence type="ECO:0000256" key="4">
    <source>
        <dbReference type="ARBA" id="ARBA00022547"/>
    </source>
</evidence>
<evidence type="ECO:0000256" key="7">
    <source>
        <dbReference type="ARBA" id="ARBA00022989"/>
    </source>
</evidence>
<dbReference type="SUPFAM" id="SSF81333">
    <property type="entry name" value="F1F0 ATP synthase subunit C"/>
    <property type="match status" value="2"/>
</dbReference>
<dbReference type="InterPro" id="IPR002379">
    <property type="entry name" value="ATPase_proteolipid_c-like_dom"/>
</dbReference>
<dbReference type="GO" id="GO:0045259">
    <property type="term" value="C:proton-transporting ATP synthase complex"/>
    <property type="evidence" value="ECO:0007669"/>
    <property type="project" value="UniProtKB-KW"/>
</dbReference>
<dbReference type="GO" id="GO:0046933">
    <property type="term" value="F:proton-transporting ATP synthase activity, rotational mechanism"/>
    <property type="evidence" value="ECO:0007669"/>
    <property type="project" value="UniProtKB-UniRule"/>
</dbReference>
<evidence type="ECO:0000256" key="9">
    <source>
        <dbReference type="ARBA" id="ARBA00023121"/>
    </source>
</evidence>
<comment type="similarity">
    <text evidence="2 12">Belongs to the ATPase C chain family.</text>
</comment>
<keyword evidence="9 12" id="KW-0446">Lipid-binding</keyword>
<dbReference type="InterPro" id="IPR035921">
    <property type="entry name" value="F/V-ATP_Csub_sf"/>
</dbReference>
<comment type="subcellular location">
    <subcellularLocation>
        <location evidence="12">Cell membrane</location>
        <topology evidence="12">Multi-pass membrane protein</topology>
    </subcellularLocation>
    <subcellularLocation>
        <location evidence="1">Membrane</location>
        <topology evidence="1">Multi-pass membrane protein</topology>
    </subcellularLocation>
</comment>
<dbReference type="Gene3D" id="1.20.120.610">
    <property type="entry name" value="lithium bound rotor ring of v- atpase"/>
    <property type="match status" value="1"/>
</dbReference>
<feature type="domain" description="V-ATPase proteolipid subunit C-like" evidence="13">
    <location>
        <begin position="93"/>
        <end position="155"/>
    </location>
</feature>
<comment type="function">
    <text evidence="12">Key component of the F(0) channel; it plays a direct role in translocation across the membrane. A homomeric c-ring of between 10-14 subunits forms the central stalk rotor element with the F(1) delta and epsilon subunits.</text>
</comment>